<evidence type="ECO:0000256" key="2">
    <source>
        <dbReference type="ARBA" id="ARBA00022729"/>
    </source>
</evidence>
<evidence type="ECO:0000256" key="8">
    <source>
        <dbReference type="HAMAP-Rule" id="MF_02204"/>
    </source>
</evidence>
<evidence type="ECO:0000256" key="9">
    <source>
        <dbReference type="SAM" id="SignalP"/>
    </source>
</evidence>
<proteinExistence type="inferred from homology"/>
<name>A0AAW4L1B7_9BACT</name>
<evidence type="ECO:0000256" key="1">
    <source>
        <dbReference type="ARBA" id="ARBA00022618"/>
    </source>
</evidence>
<dbReference type="SUPFAM" id="SSF103088">
    <property type="entry name" value="OmpA-like"/>
    <property type="match status" value="1"/>
</dbReference>
<protein>
    <recommendedName>
        <fullName evidence="8">Peptidoglycan-associated lipoprotein</fullName>
        <shortName evidence="8">PAL</shortName>
    </recommendedName>
</protein>
<evidence type="ECO:0000256" key="4">
    <source>
        <dbReference type="ARBA" id="ARBA00023139"/>
    </source>
</evidence>
<keyword evidence="12" id="KW-1185">Reference proteome</keyword>
<organism evidence="11 12">
    <name type="scientific">Geoanaerobacter pelophilus</name>
    <dbReference type="NCBI Taxonomy" id="60036"/>
    <lineage>
        <taxon>Bacteria</taxon>
        <taxon>Pseudomonadati</taxon>
        <taxon>Thermodesulfobacteriota</taxon>
        <taxon>Desulfuromonadia</taxon>
        <taxon>Geobacterales</taxon>
        <taxon>Geobacteraceae</taxon>
        <taxon>Geoanaerobacter</taxon>
    </lineage>
</organism>
<dbReference type="Gene3D" id="3.30.1330.60">
    <property type="entry name" value="OmpA-like domain"/>
    <property type="match status" value="1"/>
</dbReference>
<dbReference type="InterPro" id="IPR039001">
    <property type="entry name" value="Pal"/>
</dbReference>
<dbReference type="PANTHER" id="PTHR30329:SF21">
    <property type="entry name" value="LIPOPROTEIN YIAD-RELATED"/>
    <property type="match status" value="1"/>
</dbReference>
<dbReference type="InterPro" id="IPR006664">
    <property type="entry name" value="OMP_bac"/>
</dbReference>
<dbReference type="AlphaFoldDB" id="A0AAW4L1B7"/>
<dbReference type="Proteomes" id="UP000811899">
    <property type="component" value="Unassembled WGS sequence"/>
</dbReference>
<keyword evidence="4 8" id="KW-0564">Palmitate</keyword>
<comment type="subcellular location">
    <subcellularLocation>
        <location evidence="8">Cell outer membrane</location>
        <topology evidence="8">Lipid-anchor</topology>
    </subcellularLocation>
</comment>
<dbReference type="InterPro" id="IPR036737">
    <property type="entry name" value="OmpA-like_sf"/>
</dbReference>
<dbReference type="PRINTS" id="PR01021">
    <property type="entry name" value="OMPADOMAIN"/>
</dbReference>
<evidence type="ECO:0000256" key="5">
    <source>
        <dbReference type="ARBA" id="ARBA00023237"/>
    </source>
</evidence>
<keyword evidence="1" id="KW-0132">Cell division</keyword>
<accession>A0AAW4L1B7</accession>
<dbReference type="HAMAP" id="MF_02204">
    <property type="entry name" value="Pal"/>
    <property type="match status" value="1"/>
</dbReference>
<comment type="caution">
    <text evidence="11">The sequence shown here is derived from an EMBL/GenBank/DDBJ whole genome shotgun (WGS) entry which is preliminary data.</text>
</comment>
<dbReference type="NCBIfam" id="TIGR02802">
    <property type="entry name" value="Pal_lipo"/>
    <property type="match status" value="1"/>
</dbReference>
<dbReference type="InterPro" id="IPR014169">
    <property type="entry name" value="Pal_lipo_C"/>
</dbReference>
<reference evidence="11 12" key="1">
    <citation type="submission" date="2021-05" db="EMBL/GenBank/DDBJ databases">
        <title>The draft genome of Geobacter pelophilus DSM 12255.</title>
        <authorList>
            <person name="Xu Z."/>
            <person name="Masuda Y."/>
            <person name="Itoh H."/>
            <person name="Senoo K."/>
        </authorList>
    </citation>
    <scope>NUCLEOTIDE SEQUENCE [LARGE SCALE GENOMIC DNA]</scope>
    <source>
        <strain evidence="11 12">DSM 12255</strain>
    </source>
</reference>
<feature type="chain" id="PRO_5043733518" description="Peptidoglycan-associated lipoprotein" evidence="9">
    <location>
        <begin position="24"/>
        <end position="197"/>
    </location>
</feature>
<dbReference type="GO" id="GO:0009279">
    <property type="term" value="C:cell outer membrane"/>
    <property type="evidence" value="ECO:0007669"/>
    <property type="project" value="UniProtKB-SubCell"/>
</dbReference>
<dbReference type="PROSITE" id="PS51123">
    <property type="entry name" value="OMPA_2"/>
    <property type="match status" value="1"/>
</dbReference>
<evidence type="ECO:0000313" key="11">
    <source>
        <dbReference type="EMBL" id="MBT0663600.1"/>
    </source>
</evidence>
<dbReference type="Pfam" id="PF00691">
    <property type="entry name" value="OmpA"/>
    <property type="match status" value="1"/>
</dbReference>
<feature type="signal peptide" evidence="9">
    <location>
        <begin position="1"/>
        <end position="23"/>
    </location>
</feature>
<keyword evidence="5 8" id="KW-0998">Cell outer membrane</keyword>
<dbReference type="InterPro" id="IPR050330">
    <property type="entry name" value="Bact_OuterMem_StrucFunc"/>
</dbReference>
<evidence type="ECO:0000256" key="3">
    <source>
        <dbReference type="ARBA" id="ARBA00023136"/>
    </source>
</evidence>
<dbReference type="CDD" id="cd07185">
    <property type="entry name" value="OmpA_C-like"/>
    <property type="match status" value="1"/>
</dbReference>
<evidence type="ECO:0000256" key="6">
    <source>
        <dbReference type="ARBA" id="ARBA00023288"/>
    </source>
</evidence>
<evidence type="ECO:0000256" key="7">
    <source>
        <dbReference type="ARBA" id="ARBA00023306"/>
    </source>
</evidence>
<gene>
    <name evidence="8 11" type="primary">pal</name>
    <name evidence="11" type="ORF">KI809_04720</name>
</gene>
<sequence length="197" mass="21291">MKKHAVSLCLILGCAILVSSGCAKNEMVKKDEPVVPAATAAVKQPSKPESAKEQIAKAEAAKGQAVKKVMEKSNELQPIPNAGELKAALEKIYFDFDSANLSQEARDILAKNAELMKNEKAIKVQIEGNCDERGSEEYNLALGEKRAKAAEKYLVTMGVAADRISTISYGKEKPADTGHDGAAWAKNRRDEFVITSK</sequence>
<evidence type="ECO:0000313" key="12">
    <source>
        <dbReference type="Proteomes" id="UP000811899"/>
    </source>
</evidence>
<dbReference type="PANTHER" id="PTHR30329">
    <property type="entry name" value="STATOR ELEMENT OF FLAGELLAR MOTOR COMPLEX"/>
    <property type="match status" value="1"/>
</dbReference>
<evidence type="ECO:0000259" key="10">
    <source>
        <dbReference type="PROSITE" id="PS51123"/>
    </source>
</evidence>
<keyword evidence="7" id="KW-0131">Cell cycle</keyword>
<dbReference type="EMBL" id="JAHCVJ010000001">
    <property type="protein sequence ID" value="MBT0663600.1"/>
    <property type="molecule type" value="Genomic_DNA"/>
</dbReference>
<keyword evidence="3 8" id="KW-0472">Membrane</keyword>
<dbReference type="InterPro" id="IPR006665">
    <property type="entry name" value="OmpA-like"/>
</dbReference>
<dbReference type="GO" id="GO:0051301">
    <property type="term" value="P:cell division"/>
    <property type="evidence" value="ECO:0007669"/>
    <property type="project" value="UniProtKB-KW"/>
</dbReference>
<keyword evidence="2 8" id="KW-0732">Signal</keyword>
<dbReference type="PROSITE" id="PS51257">
    <property type="entry name" value="PROKAR_LIPOPROTEIN"/>
    <property type="match status" value="1"/>
</dbReference>
<comment type="similarity">
    <text evidence="8">Belongs to the Pal lipoprotein family.</text>
</comment>
<dbReference type="RefSeq" id="WP_214170323.1">
    <property type="nucleotide sequence ID" value="NZ_JAHCVJ010000001.1"/>
</dbReference>
<feature type="domain" description="OmpA-like" evidence="10">
    <location>
        <begin position="81"/>
        <end position="197"/>
    </location>
</feature>
<keyword evidence="6 8" id="KW-0449">Lipoprotein</keyword>